<dbReference type="Pfam" id="PF02837">
    <property type="entry name" value="Glyco_hydro_2_N"/>
    <property type="match status" value="1"/>
</dbReference>
<evidence type="ECO:0008006" key="9">
    <source>
        <dbReference type="Google" id="ProtNLM"/>
    </source>
</evidence>
<dbReference type="Pfam" id="PF02836">
    <property type="entry name" value="Glyco_hydro_2_C"/>
    <property type="match status" value="1"/>
</dbReference>
<dbReference type="PROSITE" id="PS00719">
    <property type="entry name" value="GLYCOSYL_HYDROL_F2_1"/>
    <property type="match status" value="1"/>
</dbReference>
<organism evidence="7 8">
    <name type="scientific">Paralvinella palmiformis</name>
    <dbReference type="NCBI Taxonomy" id="53620"/>
    <lineage>
        <taxon>Eukaryota</taxon>
        <taxon>Metazoa</taxon>
        <taxon>Spiralia</taxon>
        <taxon>Lophotrochozoa</taxon>
        <taxon>Annelida</taxon>
        <taxon>Polychaeta</taxon>
        <taxon>Sedentaria</taxon>
        <taxon>Canalipalpata</taxon>
        <taxon>Terebellida</taxon>
        <taxon>Terebelliformia</taxon>
        <taxon>Alvinellidae</taxon>
        <taxon>Paralvinella</taxon>
    </lineage>
</organism>
<evidence type="ECO:0000313" key="7">
    <source>
        <dbReference type="EMBL" id="KAK2141385.1"/>
    </source>
</evidence>
<evidence type="ECO:0000256" key="3">
    <source>
        <dbReference type="ARBA" id="ARBA00023295"/>
    </source>
</evidence>
<dbReference type="Gene3D" id="3.20.20.80">
    <property type="entry name" value="Glycosidases"/>
    <property type="match status" value="1"/>
</dbReference>
<evidence type="ECO:0000256" key="2">
    <source>
        <dbReference type="ARBA" id="ARBA00022801"/>
    </source>
</evidence>
<sequence length="585" mass="67271">MGKSTVYVCFSILLMFNIYSSCHSSSLYPRPSETRQIQELNGMWNFRADFSPNSDRGFTEKWFRFPLSKTGPVIPMPVPSSFNDITTDKKLRDFTGIVWYDREFYVSPDWQMKRVVLRIDSAHYASVVYVNGKPTLEHIGGHLPFEGEIATFLNFDKVNRITIAVNNTLTPYTLPPGTISHHKNDPRYPPGYSVQVLQFDFFNYAGIHRQVRLYTTPAVYINDITVTTLNIQETNAILKYAVKVGNATQGTTISVEVVNKEGMVLASSSGDSGNIETKAAHLWWPYTMNTTHYGYLYTLKIRGKGLDFPLIARDFNMLKWLGANCFRTSHYPYAEEIMDQADEQGIVVIDESPAVGLKMKVNFCKKNLEYHTRVMTELVSRDKNRPSVIAWSVANEPKSDTDYAADYFQHVINYTKGIDPTRPVTFVSSSDYDKDQVAKYTDFQCINRYYGWYQDTGHTETIATHLSYDLDHWYKVLQKPIMVTEYGADTVPGLHAEPSFVFTEDYQVEFLKQYHAVFDKYRTRFLVGEMVWNFADFMTDQSVTRVLGNKKGILTRQRQPKAAAYVLQTRYWSMINATTPVHDEL</sequence>
<feature type="chain" id="PRO_5042022872" description="Beta-glucuronidase" evidence="4">
    <location>
        <begin position="25"/>
        <end position="585"/>
    </location>
</feature>
<dbReference type="GO" id="GO:0005975">
    <property type="term" value="P:carbohydrate metabolic process"/>
    <property type="evidence" value="ECO:0007669"/>
    <property type="project" value="InterPro"/>
</dbReference>
<dbReference type="PANTHER" id="PTHR10066:SF67">
    <property type="entry name" value="BETA-GLUCURONIDASE"/>
    <property type="match status" value="1"/>
</dbReference>
<dbReference type="InterPro" id="IPR036156">
    <property type="entry name" value="Beta-gal/glucu_dom_sf"/>
</dbReference>
<feature type="signal peptide" evidence="4">
    <location>
        <begin position="1"/>
        <end position="24"/>
    </location>
</feature>
<dbReference type="InterPro" id="IPR006103">
    <property type="entry name" value="Glyco_hydro_2_cat"/>
</dbReference>
<dbReference type="InterPro" id="IPR023230">
    <property type="entry name" value="Glyco_hydro_2_CS"/>
</dbReference>
<dbReference type="AlphaFoldDB" id="A0AAD9MQ71"/>
<dbReference type="FunFam" id="2.60.120.260:FF:000027">
    <property type="entry name" value="Beta-glucuronidase"/>
    <property type="match status" value="1"/>
</dbReference>
<dbReference type="EMBL" id="JAODUP010001110">
    <property type="protein sequence ID" value="KAK2141385.1"/>
    <property type="molecule type" value="Genomic_DNA"/>
</dbReference>
<dbReference type="Gene3D" id="2.60.120.260">
    <property type="entry name" value="Galactose-binding domain-like"/>
    <property type="match status" value="1"/>
</dbReference>
<gene>
    <name evidence="7" type="ORF">LSH36_1110g00041</name>
</gene>
<reference evidence="7" key="1">
    <citation type="journal article" date="2023" name="Mol. Biol. Evol.">
        <title>Third-Generation Sequencing Reveals the Adaptive Role of the Epigenome in Three Deep-Sea Polychaetes.</title>
        <authorList>
            <person name="Perez M."/>
            <person name="Aroh O."/>
            <person name="Sun Y."/>
            <person name="Lan Y."/>
            <person name="Juniper S.K."/>
            <person name="Young C.R."/>
            <person name="Angers B."/>
            <person name="Qian P.Y."/>
        </authorList>
    </citation>
    <scope>NUCLEOTIDE SEQUENCE</scope>
    <source>
        <strain evidence="7">P08H-3</strain>
    </source>
</reference>
<evidence type="ECO:0000313" key="8">
    <source>
        <dbReference type="Proteomes" id="UP001208570"/>
    </source>
</evidence>
<dbReference type="InterPro" id="IPR006101">
    <property type="entry name" value="Glyco_hydro_2"/>
</dbReference>
<comment type="similarity">
    <text evidence="1">Belongs to the glycosyl hydrolase 2 family.</text>
</comment>
<protein>
    <recommendedName>
        <fullName evidence="9">Beta-glucuronidase</fullName>
    </recommendedName>
</protein>
<feature type="domain" description="Glycoside hydrolase family 2 catalytic" evidence="5">
    <location>
        <begin position="300"/>
        <end position="574"/>
    </location>
</feature>
<feature type="domain" description="Glycosyl hydrolases family 2 sugar binding" evidence="6">
    <location>
        <begin position="37"/>
        <end position="217"/>
    </location>
</feature>
<name>A0AAD9MQ71_9ANNE</name>
<keyword evidence="2" id="KW-0378">Hydrolase</keyword>
<dbReference type="GO" id="GO:0030246">
    <property type="term" value="F:carbohydrate binding"/>
    <property type="evidence" value="ECO:0007669"/>
    <property type="project" value="TreeGrafter"/>
</dbReference>
<dbReference type="GO" id="GO:0004566">
    <property type="term" value="F:beta-glucuronidase activity"/>
    <property type="evidence" value="ECO:0007669"/>
    <property type="project" value="TreeGrafter"/>
</dbReference>
<dbReference type="PANTHER" id="PTHR10066">
    <property type="entry name" value="BETA-GLUCURONIDASE"/>
    <property type="match status" value="1"/>
</dbReference>
<dbReference type="Proteomes" id="UP001208570">
    <property type="component" value="Unassembled WGS sequence"/>
</dbReference>
<comment type="caution">
    <text evidence="7">The sequence shown here is derived from an EMBL/GenBank/DDBJ whole genome shotgun (WGS) entry which is preliminary data.</text>
</comment>
<accession>A0AAD9MQ71</accession>
<dbReference type="InterPro" id="IPR006104">
    <property type="entry name" value="Glyco_hydro_2_N"/>
</dbReference>
<dbReference type="PRINTS" id="PR00132">
    <property type="entry name" value="GLHYDRLASE2"/>
</dbReference>
<dbReference type="GO" id="GO:0019391">
    <property type="term" value="P:glucuronoside catabolic process"/>
    <property type="evidence" value="ECO:0007669"/>
    <property type="project" value="TreeGrafter"/>
</dbReference>
<evidence type="ECO:0000259" key="6">
    <source>
        <dbReference type="Pfam" id="PF02837"/>
    </source>
</evidence>
<evidence type="ECO:0000256" key="1">
    <source>
        <dbReference type="ARBA" id="ARBA00007401"/>
    </source>
</evidence>
<evidence type="ECO:0000256" key="4">
    <source>
        <dbReference type="SAM" id="SignalP"/>
    </source>
</evidence>
<proteinExistence type="inferred from homology"/>
<keyword evidence="3" id="KW-0326">Glycosidase</keyword>
<dbReference type="SUPFAM" id="SSF49785">
    <property type="entry name" value="Galactose-binding domain-like"/>
    <property type="match status" value="1"/>
</dbReference>
<keyword evidence="8" id="KW-1185">Reference proteome</keyword>
<keyword evidence="4" id="KW-0732">Signal</keyword>
<dbReference type="SUPFAM" id="SSF49303">
    <property type="entry name" value="beta-Galactosidase/glucuronidase domain"/>
    <property type="match status" value="1"/>
</dbReference>
<dbReference type="InterPro" id="IPR008979">
    <property type="entry name" value="Galactose-bd-like_sf"/>
</dbReference>
<evidence type="ECO:0000259" key="5">
    <source>
        <dbReference type="Pfam" id="PF02836"/>
    </source>
</evidence>
<dbReference type="SUPFAM" id="SSF51445">
    <property type="entry name" value="(Trans)glycosidases"/>
    <property type="match status" value="1"/>
</dbReference>
<dbReference type="FunFam" id="3.20.20.80:FF:000080">
    <property type="entry name" value="Beta-glucuronidase UidA"/>
    <property type="match status" value="1"/>
</dbReference>
<dbReference type="InterPro" id="IPR017853">
    <property type="entry name" value="GH"/>
</dbReference>